<evidence type="ECO:0000313" key="2">
    <source>
        <dbReference type="EMBL" id="QJA88355.1"/>
    </source>
</evidence>
<name>A0A6M3L4X3_9ZZZZ</name>
<reference evidence="2" key="1">
    <citation type="submission" date="2020-03" db="EMBL/GenBank/DDBJ databases">
        <title>The deep terrestrial virosphere.</title>
        <authorList>
            <person name="Holmfeldt K."/>
            <person name="Nilsson E."/>
            <person name="Simone D."/>
            <person name="Lopez-Fernandez M."/>
            <person name="Wu X."/>
            <person name="de Brujin I."/>
            <person name="Lundin D."/>
            <person name="Andersson A."/>
            <person name="Bertilsson S."/>
            <person name="Dopson M."/>
        </authorList>
    </citation>
    <scope>NUCLEOTIDE SEQUENCE</scope>
    <source>
        <strain evidence="2">MM415B02779</strain>
    </source>
</reference>
<sequence>MPRRAATPAQREAAAHRRTLAKALAAKIRAMSPDELNRYVEAAPVVTIEGRQLSIKNQAMIMMQLDNPTVVGGFRQWKQAGRSVQKGQHGAMILYPRTRSQADVDTDDQQKDAVTFGTATVFDVSQTAEIQNAQAAD</sequence>
<accession>A0A6M3L4X3</accession>
<dbReference type="Pfam" id="PF08401">
    <property type="entry name" value="ArdcN"/>
    <property type="match status" value="1"/>
</dbReference>
<organism evidence="2">
    <name type="scientific">viral metagenome</name>
    <dbReference type="NCBI Taxonomy" id="1070528"/>
    <lineage>
        <taxon>unclassified sequences</taxon>
        <taxon>metagenomes</taxon>
        <taxon>organismal metagenomes</taxon>
    </lineage>
</organism>
<dbReference type="AlphaFoldDB" id="A0A6M3L4X3"/>
<proteinExistence type="predicted"/>
<dbReference type="GO" id="GO:0003697">
    <property type="term" value="F:single-stranded DNA binding"/>
    <property type="evidence" value="ECO:0007669"/>
    <property type="project" value="InterPro"/>
</dbReference>
<dbReference type="EMBL" id="MT142772">
    <property type="protein sequence ID" value="QJA88355.1"/>
    <property type="molecule type" value="Genomic_DNA"/>
</dbReference>
<dbReference type="InterPro" id="IPR013610">
    <property type="entry name" value="ArdC_N"/>
</dbReference>
<gene>
    <name evidence="2" type="ORF">MM415B02779_0016</name>
</gene>
<feature type="domain" description="N-terminal" evidence="1">
    <location>
        <begin position="42"/>
        <end position="122"/>
    </location>
</feature>
<protein>
    <recommendedName>
        <fullName evidence="1">N-terminal domain-containing protein</fullName>
    </recommendedName>
</protein>
<evidence type="ECO:0000259" key="1">
    <source>
        <dbReference type="Pfam" id="PF08401"/>
    </source>
</evidence>